<evidence type="ECO:0008006" key="3">
    <source>
        <dbReference type="Google" id="ProtNLM"/>
    </source>
</evidence>
<comment type="caution">
    <text evidence="1">The sequence shown here is derived from an EMBL/GenBank/DDBJ whole genome shotgun (WGS) entry which is preliminary data.</text>
</comment>
<gene>
    <name evidence="1" type="ORF">KUTeg_008166</name>
</gene>
<sequence length="166" mass="19353">MGKYLAITLLISWKFVPGRSNEKILIIFDVHGTHFSVGLVDWARSLNIILFEICKIACQVYSKVLSSNNLQSGFRKTGIYPFNSDVVLRDMLLPGEIFNHDDQTANDNKATVENKYISYRCVKLILLYVPVKIIFTNIYWWRKTRVPIEYHLTFSNMMKKGKLKNR</sequence>
<proteinExistence type="predicted"/>
<accession>A0ABQ9FD72</accession>
<dbReference type="Proteomes" id="UP001217089">
    <property type="component" value="Unassembled WGS sequence"/>
</dbReference>
<protein>
    <recommendedName>
        <fullName evidence="3">DDE-1 domain-containing protein</fullName>
    </recommendedName>
</protein>
<evidence type="ECO:0000313" key="2">
    <source>
        <dbReference type="Proteomes" id="UP001217089"/>
    </source>
</evidence>
<name>A0ABQ9FD72_TEGGR</name>
<keyword evidence="2" id="KW-1185">Reference proteome</keyword>
<dbReference type="EMBL" id="JARBDR010000342">
    <property type="protein sequence ID" value="KAJ8313605.1"/>
    <property type="molecule type" value="Genomic_DNA"/>
</dbReference>
<reference evidence="1 2" key="1">
    <citation type="submission" date="2022-12" db="EMBL/GenBank/DDBJ databases">
        <title>Chromosome-level genome of Tegillarca granosa.</title>
        <authorList>
            <person name="Kim J."/>
        </authorList>
    </citation>
    <scope>NUCLEOTIDE SEQUENCE [LARGE SCALE GENOMIC DNA]</scope>
    <source>
        <strain evidence="1">Teg-2019</strain>
        <tissue evidence="1">Adductor muscle</tissue>
    </source>
</reference>
<organism evidence="1 2">
    <name type="scientific">Tegillarca granosa</name>
    <name type="common">Malaysian cockle</name>
    <name type="synonym">Anadara granosa</name>
    <dbReference type="NCBI Taxonomy" id="220873"/>
    <lineage>
        <taxon>Eukaryota</taxon>
        <taxon>Metazoa</taxon>
        <taxon>Spiralia</taxon>
        <taxon>Lophotrochozoa</taxon>
        <taxon>Mollusca</taxon>
        <taxon>Bivalvia</taxon>
        <taxon>Autobranchia</taxon>
        <taxon>Pteriomorphia</taxon>
        <taxon>Arcoida</taxon>
        <taxon>Arcoidea</taxon>
        <taxon>Arcidae</taxon>
        <taxon>Tegillarca</taxon>
    </lineage>
</organism>
<evidence type="ECO:0000313" key="1">
    <source>
        <dbReference type="EMBL" id="KAJ8313605.1"/>
    </source>
</evidence>